<keyword evidence="3" id="KW-0378">Hydrolase</keyword>
<dbReference type="GO" id="GO:0009251">
    <property type="term" value="P:glucan catabolic process"/>
    <property type="evidence" value="ECO:0007669"/>
    <property type="project" value="TreeGrafter"/>
</dbReference>
<feature type="signal peptide" evidence="1">
    <location>
        <begin position="1"/>
        <end position="19"/>
    </location>
</feature>
<evidence type="ECO:0000256" key="1">
    <source>
        <dbReference type="SAM" id="SignalP"/>
    </source>
</evidence>
<evidence type="ECO:0000259" key="2">
    <source>
        <dbReference type="PROSITE" id="PS51762"/>
    </source>
</evidence>
<proteinExistence type="predicted"/>
<dbReference type="PANTHER" id="PTHR10963">
    <property type="entry name" value="GLYCOSYL HYDROLASE-RELATED"/>
    <property type="match status" value="1"/>
</dbReference>
<dbReference type="GO" id="GO:0004553">
    <property type="term" value="F:hydrolase activity, hydrolyzing O-glycosyl compounds"/>
    <property type="evidence" value="ECO:0007669"/>
    <property type="project" value="InterPro"/>
</dbReference>
<dbReference type="InterPro" id="IPR000757">
    <property type="entry name" value="Beta-glucanase-like"/>
</dbReference>
<organism evidence="3 4">
    <name type="scientific">Tulasnella calospora MUT 4182</name>
    <dbReference type="NCBI Taxonomy" id="1051891"/>
    <lineage>
        <taxon>Eukaryota</taxon>
        <taxon>Fungi</taxon>
        <taxon>Dikarya</taxon>
        <taxon>Basidiomycota</taxon>
        <taxon>Agaricomycotina</taxon>
        <taxon>Agaricomycetes</taxon>
        <taxon>Cantharellales</taxon>
        <taxon>Tulasnellaceae</taxon>
        <taxon>Tulasnella</taxon>
    </lineage>
</organism>
<feature type="non-terminal residue" evidence="3">
    <location>
        <position position="157"/>
    </location>
</feature>
<keyword evidence="1" id="KW-0732">Signal</keyword>
<dbReference type="PANTHER" id="PTHR10963:SF24">
    <property type="entry name" value="GLYCOSIDASE C21B10.07-RELATED"/>
    <property type="match status" value="1"/>
</dbReference>
<dbReference type="AlphaFoldDB" id="A0A0C3LBR2"/>
<feature type="chain" id="PRO_5002166573" evidence="1">
    <location>
        <begin position="20"/>
        <end position="157"/>
    </location>
</feature>
<keyword evidence="4" id="KW-1185">Reference proteome</keyword>
<reference evidence="4" key="2">
    <citation type="submission" date="2015-01" db="EMBL/GenBank/DDBJ databases">
        <title>Evolutionary Origins and Diversification of the Mycorrhizal Mutualists.</title>
        <authorList>
            <consortium name="DOE Joint Genome Institute"/>
            <consortium name="Mycorrhizal Genomics Consortium"/>
            <person name="Kohler A."/>
            <person name="Kuo A."/>
            <person name="Nagy L.G."/>
            <person name="Floudas D."/>
            <person name="Copeland A."/>
            <person name="Barry K.W."/>
            <person name="Cichocki N."/>
            <person name="Veneault-Fourrey C."/>
            <person name="LaButti K."/>
            <person name="Lindquist E.A."/>
            <person name="Lipzen A."/>
            <person name="Lundell T."/>
            <person name="Morin E."/>
            <person name="Murat C."/>
            <person name="Riley R."/>
            <person name="Ohm R."/>
            <person name="Sun H."/>
            <person name="Tunlid A."/>
            <person name="Henrissat B."/>
            <person name="Grigoriev I.V."/>
            <person name="Hibbett D.S."/>
            <person name="Martin F."/>
        </authorList>
    </citation>
    <scope>NUCLEOTIDE SEQUENCE [LARGE SCALE GENOMIC DNA]</scope>
    <source>
        <strain evidence="4">MUT 4182</strain>
    </source>
</reference>
<accession>A0A0C3LBR2</accession>
<protein>
    <submittedName>
        <fullName evidence="3">Glycoside hydrolase family 16 protein</fullName>
    </submittedName>
</protein>
<dbReference type="SUPFAM" id="SSF49899">
    <property type="entry name" value="Concanavalin A-like lectins/glucanases"/>
    <property type="match status" value="1"/>
</dbReference>
<dbReference type="Gene3D" id="2.60.120.200">
    <property type="match status" value="1"/>
</dbReference>
<dbReference type="OrthoDB" id="192832at2759"/>
<dbReference type="HOGENOM" id="CLU_1791562_0_0_1"/>
<evidence type="ECO:0000313" key="3">
    <source>
        <dbReference type="EMBL" id="KIO18927.1"/>
    </source>
</evidence>
<dbReference type="Pfam" id="PF26113">
    <property type="entry name" value="GH16_XgeA"/>
    <property type="match status" value="1"/>
</dbReference>
<name>A0A0C3LBR2_9AGAM</name>
<dbReference type="EMBL" id="KN823250">
    <property type="protein sequence ID" value="KIO18927.1"/>
    <property type="molecule type" value="Genomic_DNA"/>
</dbReference>
<dbReference type="InterPro" id="IPR050546">
    <property type="entry name" value="Glycosyl_Hydrlase_16"/>
</dbReference>
<feature type="domain" description="GH16" evidence="2">
    <location>
        <begin position="20"/>
        <end position="157"/>
    </location>
</feature>
<dbReference type="Proteomes" id="UP000054248">
    <property type="component" value="Unassembled WGS sequence"/>
</dbReference>
<dbReference type="PROSITE" id="PS51762">
    <property type="entry name" value="GH16_2"/>
    <property type="match status" value="1"/>
</dbReference>
<sequence length="157" mass="16777">MLSTFSFLATLLAAQGAFAGTYNILDTFVGPSFLTGFDHQAIGDPTNGRVNYVNQATAVAQNLTYTSSDTLILRTDYKTVLSASGPGRNSVRIQSKKAYGNGVSVINVRHMPQGCATWPAFWSTATTNWPSLGEIDIIEGVNDQSPNHSTLHTTSGC</sequence>
<evidence type="ECO:0000313" key="4">
    <source>
        <dbReference type="Proteomes" id="UP000054248"/>
    </source>
</evidence>
<dbReference type="STRING" id="1051891.A0A0C3LBR2"/>
<gene>
    <name evidence="3" type="ORF">M407DRAFT_83402</name>
</gene>
<reference evidence="3 4" key="1">
    <citation type="submission" date="2014-04" db="EMBL/GenBank/DDBJ databases">
        <authorList>
            <consortium name="DOE Joint Genome Institute"/>
            <person name="Kuo A."/>
            <person name="Girlanda M."/>
            <person name="Perotto S."/>
            <person name="Kohler A."/>
            <person name="Nagy L.G."/>
            <person name="Floudas D."/>
            <person name="Copeland A."/>
            <person name="Barry K.W."/>
            <person name="Cichocki N."/>
            <person name="Veneault-Fourrey C."/>
            <person name="LaButti K."/>
            <person name="Lindquist E.A."/>
            <person name="Lipzen A."/>
            <person name="Lundell T."/>
            <person name="Morin E."/>
            <person name="Murat C."/>
            <person name="Sun H."/>
            <person name="Tunlid A."/>
            <person name="Henrissat B."/>
            <person name="Grigoriev I.V."/>
            <person name="Hibbett D.S."/>
            <person name="Martin F."/>
            <person name="Nordberg H.P."/>
            <person name="Cantor M.N."/>
            <person name="Hua S.X."/>
        </authorList>
    </citation>
    <scope>NUCLEOTIDE SEQUENCE [LARGE SCALE GENOMIC DNA]</scope>
    <source>
        <strain evidence="3 4">MUT 4182</strain>
    </source>
</reference>
<dbReference type="InterPro" id="IPR013320">
    <property type="entry name" value="ConA-like_dom_sf"/>
</dbReference>